<dbReference type="RefSeq" id="WP_284387833.1">
    <property type="nucleotide sequence ID" value="NZ_BSNK01000001.1"/>
</dbReference>
<feature type="transmembrane region" description="Helical" evidence="1">
    <location>
        <begin position="80"/>
        <end position="98"/>
    </location>
</feature>
<protein>
    <recommendedName>
        <fullName evidence="2">CAAX prenyl protease 2/Lysostaphin resistance protein A-like domain-containing protein</fullName>
    </recommendedName>
</protein>
<feature type="transmembrane region" description="Helical" evidence="1">
    <location>
        <begin position="133"/>
        <end position="153"/>
    </location>
</feature>
<dbReference type="InterPro" id="IPR003675">
    <property type="entry name" value="Rce1/LyrA-like_dom"/>
</dbReference>
<feature type="transmembrane region" description="Helical" evidence="1">
    <location>
        <begin position="40"/>
        <end position="60"/>
    </location>
</feature>
<feature type="transmembrane region" description="Helical" evidence="1">
    <location>
        <begin position="173"/>
        <end position="191"/>
    </location>
</feature>
<accession>A0ABQ5V786</accession>
<feature type="transmembrane region" description="Helical" evidence="1">
    <location>
        <begin position="12"/>
        <end position="34"/>
    </location>
</feature>
<name>A0ABQ5V786_9PROT</name>
<reference evidence="3" key="1">
    <citation type="journal article" date="2014" name="Int. J. Syst. Evol. Microbiol.">
        <title>Complete genome of a new Firmicutes species belonging to the dominant human colonic microbiota ('Ruminococcus bicirculans') reveals two chromosomes and a selective capacity to utilize plant glucans.</title>
        <authorList>
            <consortium name="NISC Comparative Sequencing Program"/>
            <person name="Wegmann U."/>
            <person name="Louis P."/>
            <person name="Goesmann A."/>
            <person name="Henrissat B."/>
            <person name="Duncan S.H."/>
            <person name="Flint H.J."/>
        </authorList>
    </citation>
    <scope>NUCLEOTIDE SEQUENCE</scope>
    <source>
        <strain evidence="3">NBRC 108219</strain>
    </source>
</reference>
<keyword evidence="1" id="KW-0812">Transmembrane</keyword>
<gene>
    <name evidence="3" type="ORF">GCM10007853_08190</name>
</gene>
<reference evidence="3" key="2">
    <citation type="submission" date="2023-01" db="EMBL/GenBank/DDBJ databases">
        <title>Draft genome sequence of Algimonas ampicilliniresistens strain NBRC 108219.</title>
        <authorList>
            <person name="Sun Q."/>
            <person name="Mori K."/>
        </authorList>
    </citation>
    <scope>NUCLEOTIDE SEQUENCE</scope>
    <source>
        <strain evidence="3">NBRC 108219</strain>
    </source>
</reference>
<comment type="caution">
    <text evidence="3">The sequence shown here is derived from an EMBL/GenBank/DDBJ whole genome shotgun (WGS) entry which is preliminary data.</text>
</comment>
<evidence type="ECO:0000313" key="4">
    <source>
        <dbReference type="Proteomes" id="UP001161391"/>
    </source>
</evidence>
<evidence type="ECO:0000259" key="2">
    <source>
        <dbReference type="Pfam" id="PF02517"/>
    </source>
</evidence>
<dbReference type="EMBL" id="BSNK01000001">
    <property type="protein sequence ID" value="GLQ22945.1"/>
    <property type="molecule type" value="Genomic_DNA"/>
</dbReference>
<organism evidence="3 4">
    <name type="scientific">Algimonas ampicilliniresistens</name>
    <dbReference type="NCBI Taxonomy" id="1298735"/>
    <lineage>
        <taxon>Bacteria</taxon>
        <taxon>Pseudomonadati</taxon>
        <taxon>Pseudomonadota</taxon>
        <taxon>Alphaproteobacteria</taxon>
        <taxon>Maricaulales</taxon>
        <taxon>Robiginitomaculaceae</taxon>
        <taxon>Algimonas</taxon>
    </lineage>
</organism>
<dbReference type="Pfam" id="PF02517">
    <property type="entry name" value="Rce1-like"/>
    <property type="match status" value="1"/>
</dbReference>
<keyword evidence="1" id="KW-0472">Membrane</keyword>
<sequence>MTSNKGALPTISPMAALVDIIIFLSVMFFIRTLYFPSLNFWGNAMVNSVATLSVATALLYFRGQSWKSMGLVKPDSYKRVLIIAAGAFVATLGSIMVYEGFLSDLLFPVSTPEIGGIASVETEMDSGSRFPDAGPSLLMYFGVILIIWLESFFEELQDRGFSLNRFESLLSKIPFSIIFAVIAQAAVFGYRHSPSHGLSGAMVVGIIGLVFGIIYVATGRNLWPLIIVHCLLNTISMWDKI</sequence>
<keyword evidence="4" id="KW-1185">Reference proteome</keyword>
<feature type="domain" description="CAAX prenyl protease 2/Lysostaphin resistance protein A-like" evidence="2">
    <location>
        <begin position="140"/>
        <end position="235"/>
    </location>
</feature>
<feature type="transmembrane region" description="Helical" evidence="1">
    <location>
        <begin position="197"/>
        <end position="217"/>
    </location>
</feature>
<keyword evidence="1" id="KW-1133">Transmembrane helix</keyword>
<evidence type="ECO:0000313" key="3">
    <source>
        <dbReference type="EMBL" id="GLQ22945.1"/>
    </source>
</evidence>
<proteinExistence type="predicted"/>
<evidence type="ECO:0000256" key="1">
    <source>
        <dbReference type="SAM" id="Phobius"/>
    </source>
</evidence>
<dbReference type="Proteomes" id="UP001161391">
    <property type="component" value="Unassembled WGS sequence"/>
</dbReference>